<dbReference type="GO" id="GO:0045493">
    <property type="term" value="P:xylan catabolic process"/>
    <property type="evidence" value="ECO:0007669"/>
    <property type="project" value="UniProtKB-KW"/>
</dbReference>
<evidence type="ECO:0000256" key="9">
    <source>
        <dbReference type="PROSITE-ProRule" id="PRU10061"/>
    </source>
</evidence>
<dbReference type="Gene3D" id="3.20.20.80">
    <property type="entry name" value="Glycosidases"/>
    <property type="match status" value="1"/>
</dbReference>
<dbReference type="KEGG" id="paqt:E8L99_23630"/>
<comment type="catalytic activity">
    <reaction evidence="1 10">
        <text>Endohydrolysis of (1-&gt;4)-beta-D-xylosidic linkages in xylans.</text>
        <dbReference type="EC" id="3.2.1.8"/>
    </reaction>
</comment>
<dbReference type="EMBL" id="CP039865">
    <property type="protein sequence ID" value="QCK88535.1"/>
    <property type="molecule type" value="Genomic_DNA"/>
</dbReference>
<evidence type="ECO:0000256" key="10">
    <source>
        <dbReference type="RuleBase" id="RU361174"/>
    </source>
</evidence>
<protein>
    <recommendedName>
        <fullName evidence="10">Beta-xylanase</fullName>
        <ecNumber evidence="10">3.2.1.8</ecNumber>
    </recommendedName>
</protein>
<dbReference type="InterPro" id="IPR031158">
    <property type="entry name" value="GH10_AS"/>
</dbReference>
<feature type="active site" description="Nucleophile" evidence="9">
    <location>
        <position position="278"/>
    </location>
</feature>
<dbReference type="GO" id="GO:0031176">
    <property type="term" value="F:endo-1,4-beta-xylanase activity"/>
    <property type="evidence" value="ECO:0007669"/>
    <property type="project" value="UniProtKB-EC"/>
</dbReference>
<keyword evidence="4" id="KW-0732">Signal</keyword>
<dbReference type="InterPro" id="IPR001000">
    <property type="entry name" value="GH10_dom"/>
</dbReference>
<dbReference type="AlphaFoldDB" id="A0A4D7QMP1"/>
<evidence type="ECO:0000256" key="6">
    <source>
        <dbReference type="ARBA" id="ARBA00023277"/>
    </source>
</evidence>
<dbReference type="Pfam" id="PF00331">
    <property type="entry name" value="Glyco_hydro_10"/>
    <property type="match status" value="1"/>
</dbReference>
<dbReference type="InterPro" id="IPR017853">
    <property type="entry name" value="GH"/>
</dbReference>
<evidence type="ECO:0000313" key="13">
    <source>
        <dbReference type="Proteomes" id="UP000298588"/>
    </source>
</evidence>
<organism evidence="12 13">
    <name type="scientific">Phreatobacter aquaticus</name>
    <dbReference type="NCBI Taxonomy" id="2570229"/>
    <lineage>
        <taxon>Bacteria</taxon>
        <taxon>Pseudomonadati</taxon>
        <taxon>Pseudomonadota</taxon>
        <taxon>Alphaproteobacteria</taxon>
        <taxon>Hyphomicrobiales</taxon>
        <taxon>Phreatobacteraceae</taxon>
        <taxon>Phreatobacter</taxon>
    </lineage>
</organism>
<keyword evidence="8 10" id="KW-0624">Polysaccharide degradation</keyword>
<dbReference type="Proteomes" id="UP000298588">
    <property type="component" value="Chromosome"/>
</dbReference>
<accession>A0A4D7QMP1</accession>
<dbReference type="RefSeq" id="WP_137101861.1">
    <property type="nucleotide sequence ID" value="NZ_CP039865.1"/>
</dbReference>
<evidence type="ECO:0000259" key="11">
    <source>
        <dbReference type="PROSITE" id="PS51760"/>
    </source>
</evidence>
<gene>
    <name evidence="12" type="ORF">E8L99_23630</name>
</gene>
<dbReference type="SUPFAM" id="SSF51445">
    <property type="entry name" value="(Trans)glycosidases"/>
    <property type="match status" value="1"/>
</dbReference>
<keyword evidence="7 10" id="KW-0326">Glycosidase</keyword>
<evidence type="ECO:0000313" key="12">
    <source>
        <dbReference type="EMBL" id="QCK88535.1"/>
    </source>
</evidence>
<dbReference type="PRINTS" id="PR00134">
    <property type="entry name" value="GLHYDRLASE10"/>
</dbReference>
<proteinExistence type="inferred from homology"/>
<evidence type="ECO:0000256" key="3">
    <source>
        <dbReference type="ARBA" id="ARBA00022651"/>
    </source>
</evidence>
<dbReference type="PANTHER" id="PTHR31490">
    <property type="entry name" value="GLYCOSYL HYDROLASE"/>
    <property type="match status" value="1"/>
</dbReference>
<evidence type="ECO:0000256" key="1">
    <source>
        <dbReference type="ARBA" id="ARBA00000681"/>
    </source>
</evidence>
<dbReference type="PANTHER" id="PTHR31490:SF88">
    <property type="entry name" value="BETA-XYLANASE"/>
    <property type="match status" value="1"/>
</dbReference>
<dbReference type="EC" id="3.2.1.8" evidence="10"/>
<name>A0A4D7QMP1_9HYPH</name>
<evidence type="ECO:0000256" key="7">
    <source>
        <dbReference type="ARBA" id="ARBA00023295"/>
    </source>
</evidence>
<evidence type="ECO:0000256" key="8">
    <source>
        <dbReference type="ARBA" id="ARBA00023326"/>
    </source>
</evidence>
<keyword evidence="3 12" id="KW-0858">Xylan degradation</keyword>
<dbReference type="SMART" id="SM00633">
    <property type="entry name" value="Glyco_10"/>
    <property type="match status" value="1"/>
</dbReference>
<keyword evidence="13" id="KW-1185">Reference proteome</keyword>
<sequence>MLSRRDTLLTSLKTAFGLAIGASSPLGTLLTSPAAASDRPRSADWAIPFGAAIRDWPFQNEPAYRSALIAHCRQIVGEGGLKWADIRPTRESFVFDQPDRHMAFARQNGMEMRGHTLVWYGAMPEWTKTIGSSTEAERELVGHIETVMGRYRGRIKSWDVINEPIPDDPASRSDIRPSIWQQRMGEAHIALALRTAARIDPQAQLVMNEYDIEYVGDRFRRKREAFLRLIRDLKLRNTPLHAIGLQGHLRGEVAIDRDGLSAFIAEIRSMGLDVLVTELDVIDNKLPGPPDLRDAMAAARAYDFLQAIQTVARPKAILTWGITDKYTWVPLWFKRTDGLANRPLPFDEAYQPKLLMRVIEHFAKDPR</sequence>
<dbReference type="PROSITE" id="PS51760">
    <property type="entry name" value="GH10_2"/>
    <property type="match status" value="1"/>
</dbReference>
<reference evidence="12 13" key="1">
    <citation type="submission" date="2019-04" db="EMBL/GenBank/DDBJ databases">
        <title>Phreatobacter aquaticus sp. nov.</title>
        <authorList>
            <person name="Choi A."/>
            <person name="Baek K."/>
        </authorList>
    </citation>
    <scope>NUCLEOTIDE SEQUENCE [LARGE SCALE GENOMIC DNA]</scope>
    <source>
        <strain evidence="12 13">NMCR1094</strain>
    </source>
</reference>
<dbReference type="InterPro" id="IPR044846">
    <property type="entry name" value="GH10"/>
</dbReference>
<evidence type="ECO:0000256" key="2">
    <source>
        <dbReference type="ARBA" id="ARBA00007495"/>
    </source>
</evidence>
<evidence type="ECO:0000256" key="4">
    <source>
        <dbReference type="ARBA" id="ARBA00022729"/>
    </source>
</evidence>
<feature type="domain" description="GH10" evidence="11">
    <location>
        <begin position="36"/>
        <end position="361"/>
    </location>
</feature>
<dbReference type="PROSITE" id="PS00591">
    <property type="entry name" value="GH10_1"/>
    <property type="match status" value="1"/>
</dbReference>
<keyword evidence="5 10" id="KW-0378">Hydrolase</keyword>
<dbReference type="OrthoDB" id="9815836at2"/>
<comment type="similarity">
    <text evidence="2 10">Belongs to the glycosyl hydrolase 10 (cellulase F) family.</text>
</comment>
<keyword evidence="6 10" id="KW-0119">Carbohydrate metabolism</keyword>
<evidence type="ECO:0000256" key="5">
    <source>
        <dbReference type="ARBA" id="ARBA00022801"/>
    </source>
</evidence>